<dbReference type="EMBL" id="JADGJD010002707">
    <property type="protein sequence ID" value="KAJ3029485.1"/>
    <property type="molecule type" value="Genomic_DNA"/>
</dbReference>
<dbReference type="InterPro" id="IPR036322">
    <property type="entry name" value="WD40_repeat_dom_sf"/>
</dbReference>
<dbReference type="Gene3D" id="2.130.10.10">
    <property type="entry name" value="YVTN repeat-like/Quinoprotein amine dehydrogenase"/>
    <property type="match status" value="1"/>
</dbReference>
<feature type="compositionally biased region" description="Basic and acidic residues" evidence="8">
    <location>
        <begin position="105"/>
        <end position="120"/>
    </location>
</feature>
<feature type="domain" description="CDC20/Fizzy WD40" evidence="9">
    <location>
        <begin position="264"/>
        <end position="544"/>
    </location>
</feature>
<dbReference type="AlphaFoldDB" id="A0AAD5S224"/>
<evidence type="ECO:0000313" key="10">
    <source>
        <dbReference type="EMBL" id="KAJ3029485.1"/>
    </source>
</evidence>
<evidence type="ECO:0000256" key="5">
    <source>
        <dbReference type="ARBA" id="ARBA00022776"/>
    </source>
</evidence>
<dbReference type="GO" id="GO:0031145">
    <property type="term" value="P:anaphase-promoting complex-dependent catabolic process"/>
    <property type="evidence" value="ECO:0007669"/>
    <property type="project" value="TreeGrafter"/>
</dbReference>
<dbReference type="InterPro" id="IPR015943">
    <property type="entry name" value="WD40/YVTN_repeat-like_dom_sf"/>
</dbReference>
<evidence type="ECO:0000259" key="9">
    <source>
        <dbReference type="Pfam" id="PF24807"/>
    </source>
</evidence>
<feature type="compositionally biased region" description="Polar residues" evidence="8">
    <location>
        <begin position="18"/>
        <end position="29"/>
    </location>
</feature>
<feature type="compositionally biased region" description="Polar residues" evidence="8">
    <location>
        <begin position="37"/>
        <end position="64"/>
    </location>
</feature>
<dbReference type="PANTHER" id="PTHR19918">
    <property type="entry name" value="CELL DIVISION CYCLE 20 CDC20 FIZZY -RELATED"/>
    <property type="match status" value="1"/>
</dbReference>
<evidence type="ECO:0000256" key="6">
    <source>
        <dbReference type="ARBA" id="ARBA00023306"/>
    </source>
</evidence>
<dbReference type="PROSITE" id="PS50082">
    <property type="entry name" value="WD_REPEATS_2"/>
    <property type="match status" value="2"/>
</dbReference>
<accession>A0AAD5S224</accession>
<sequence>MPVTPRTTHRIRPHDPSLLTTRARNSSPSLKFDLPTATRTSSSQQQPLFDPFNRQTSSPLQSSRFRVPTTPGKSPKTPRLRPHHGGVGSIVLDSPQGKRVQQLKGVDRTDTKEKGKSRDREFKGRAAFGEGVRKVIRSSNVEEFERKLLSPDRGQGKVKVKQYDRFIPTAEALTSACLSYKVQSTAQKQPPKYLSNQSLQYQSQLAQACGVSLNERILTFSADPPPSSSSSSHSSFASSWNRPLRKPDSSVAKRVIKTEPERVLDAPGMSDDYYLNLLDWGKGNLVAVGLGEGVWVWNAETGEATEVYRTEEFGSYISSVKFTPDGNYLAVGLSEGDIQLWNLTTFQKTRTMRGRSTRVGVLSCDRHVISSGGRDGNIWHHDVRKQEHKISVGEFHESDVCGLSWREDGEQLASGGNDNMVAVWDARWGAGPKMTKGEHGGAVKALAWCPWSLSTLASGGGSSCRRVHFWNTTTEGRTATLQTSSQVTSIIWSRTYKEFLTSHGFPNNHLSIWKYPTMTKVGDLEGHEGRVLNCVQGPDGERVV</sequence>
<comment type="similarity">
    <text evidence="1">Belongs to the WD repeat CDC20/Fizzy family.</text>
</comment>
<evidence type="ECO:0000256" key="2">
    <source>
        <dbReference type="ARBA" id="ARBA00022574"/>
    </source>
</evidence>
<evidence type="ECO:0000256" key="3">
    <source>
        <dbReference type="ARBA" id="ARBA00022618"/>
    </source>
</evidence>
<dbReference type="GO" id="GO:0016740">
    <property type="term" value="F:transferase activity"/>
    <property type="evidence" value="ECO:0007669"/>
    <property type="project" value="UniProtKB-KW"/>
</dbReference>
<keyword evidence="2 7" id="KW-0853">WD repeat</keyword>
<evidence type="ECO:0000256" key="7">
    <source>
        <dbReference type="PROSITE-ProRule" id="PRU00221"/>
    </source>
</evidence>
<comment type="caution">
    <text evidence="10">The sequence shown here is derived from an EMBL/GenBank/DDBJ whole genome shotgun (WGS) entry which is preliminary data.</text>
</comment>
<protein>
    <submittedName>
        <fullName evidence="10">Ubiquitin-protein transferase activating protein</fullName>
    </submittedName>
</protein>
<dbReference type="GO" id="GO:0010997">
    <property type="term" value="F:anaphase-promoting complex binding"/>
    <property type="evidence" value="ECO:0007669"/>
    <property type="project" value="InterPro"/>
</dbReference>
<evidence type="ECO:0000256" key="1">
    <source>
        <dbReference type="ARBA" id="ARBA00006445"/>
    </source>
</evidence>
<dbReference type="SMART" id="SM00320">
    <property type="entry name" value="WD40"/>
    <property type="match status" value="6"/>
</dbReference>
<keyword evidence="10" id="KW-0808">Transferase</keyword>
<dbReference type="InterPro" id="IPR001680">
    <property type="entry name" value="WD40_rpt"/>
</dbReference>
<dbReference type="InterPro" id="IPR033010">
    <property type="entry name" value="Cdc20/Fizzy"/>
</dbReference>
<evidence type="ECO:0000313" key="11">
    <source>
        <dbReference type="Proteomes" id="UP001212841"/>
    </source>
</evidence>
<keyword evidence="11" id="KW-1185">Reference proteome</keyword>
<feature type="region of interest" description="Disordered" evidence="8">
    <location>
        <begin position="222"/>
        <end position="252"/>
    </location>
</feature>
<keyword evidence="6" id="KW-0131">Cell cycle</keyword>
<dbReference type="PROSITE" id="PS50294">
    <property type="entry name" value="WD_REPEATS_REGION"/>
    <property type="match status" value="2"/>
</dbReference>
<dbReference type="GO" id="GO:0051301">
    <property type="term" value="P:cell division"/>
    <property type="evidence" value="ECO:0007669"/>
    <property type="project" value="UniProtKB-KW"/>
</dbReference>
<dbReference type="Pfam" id="PF24807">
    <property type="entry name" value="WD40_CDC20-Fz"/>
    <property type="match status" value="1"/>
</dbReference>
<feature type="repeat" description="WD" evidence="7">
    <location>
        <begin position="317"/>
        <end position="351"/>
    </location>
</feature>
<keyword evidence="3" id="KW-0132">Cell division</keyword>
<keyword evidence="5" id="KW-0498">Mitosis</keyword>
<organism evidence="10 11">
    <name type="scientific">Rhizophlyctis rosea</name>
    <dbReference type="NCBI Taxonomy" id="64517"/>
    <lineage>
        <taxon>Eukaryota</taxon>
        <taxon>Fungi</taxon>
        <taxon>Fungi incertae sedis</taxon>
        <taxon>Chytridiomycota</taxon>
        <taxon>Chytridiomycota incertae sedis</taxon>
        <taxon>Chytridiomycetes</taxon>
        <taxon>Rhizophlyctidales</taxon>
        <taxon>Rhizophlyctidaceae</taxon>
        <taxon>Rhizophlyctis</taxon>
    </lineage>
</organism>
<dbReference type="InterPro" id="IPR056150">
    <property type="entry name" value="WD40_CDC20-Fz"/>
</dbReference>
<name>A0AAD5S224_9FUNG</name>
<gene>
    <name evidence="10" type="primary">CDC20_2</name>
    <name evidence="10" type="ORF">HK097_005785</name>
</gene>
<proteinExistence type="inferred from homology"/>
<reference evidence="10" key="1">
    <citation type="submission" date="2020-05" db="EMBL/GenBank/DDBJ databases">
        <title>Phylogenomic resolution of chytrid fungi.</title>
        <authorList>
            <person name="Stajich J.E."/>
            <person name="Amses K."/>
            <person name="Simmons R."/>
            <person name="Seto K."/>
            <person name="Myers J."/>
            <person name="Bonds A."/>
            <person name="Quandt C.A."/>
            <person name="Barry K."/>
            <person name="Liu P."/>
            <person name="Grigoriev I."/>
            <person name="Longcore J.E."/>
            <person name="James T.Y."/>
        </authorList>
    </citation>
    <scope>NUCLEOTIDE SEQUENCE</scope>
    <source>
        <strain evidence="10">JEL0318</strain>
    </source>
</reference>
<feature type="non-terminal residue" evidence="10">
    <location>
        <position position="544"/>
    </location>
</feature>
<feature type="repeat" description="WD" evidence="7">
    <location>
        <begin position="393"/>
        <end position="425"/>
    </location>
</feature>
<dbReference type="GO" id="GO:1990757">
    <property type="term" value="F:ubiquitin ligase activator activity"/>
    <property type="evidence" value="ECO:0007669"/>
    <property type="project" value="TreeGrafter"/>
</dbReference>
<dbReference type="Proteomes" id="UP001212841">
    <property type="component" value="Unassembled WGS sequence"/>
</dbReference>
<evidence type="ECO:0000256" key="4">
    <source>
        <dbReference type="ARBA" id="ARBA00022737"/>
    </source>
</evidence>
<feature type="region of interest" description="Disordered" evidence="8">
    <location>
        <begin position="1"/>
        <end position="120"/>
    </location>
</feature>
<dbReference type="PANTHER" id="PTHR19918:SF8">
    <property type="entry name" value="FI02843P"/>
    <property type="match status" value="1"/>
</dbReference>
<dbReference type="GO" id="GO:0005680">
    <property type="term" value="C:anaphase-promoting complex"/>
    <property type="evidence" value="ECO:0007669"/>
    <property type="project" value="TreeGrafter"/>
</dbReference>
<dbReference type="GO" id="GO:1905786">
    <property type="term" value="P:positive regulation of anaphase-promoting complex-dependent catabolic process"/>
    <property type="evidence" value="ECO:0007669"/>
    <property type="project" value="TreeGrafter"/>
</dbReference>
<dbReference type="SUPFAM" id="SSF50978">
    <property type="entry name" value="WD40 repeat-like"/>
    <property type="match status" value="1"/>
</dbReference>
<keyword evidence="4" id="KW-0677">Repeat</keyword>
<evidence type="ECO:0000256" key="8">
    <source>
        <dbReference type="SAM" id="MobiDB-lite"/>
    </source>
</evidence>
<feature type="compositionally biased region" description="Low complexity" evidence="8">
    <location>
        <begin position="228"/>
        <end position="239"/>
    </location>
</feature>